<gene>
    <name evidence="12" type="primary">MNT2</name>
    <name evidence="12" type="ORF">O9K51_04615</name>
</gene>
<dbReference type="Proteomes" id="UP001163105">
    <property type="component" value="Unassembled WGS sequence"/>
</dbReference>
<keyword evidence="6" id="KW-0735">Signal-anchor</keyword>
<organism evidence="12 13">
    <name type="scientific">Purpureocillium lavendulum</name>
    <dbReference type="NCBI Taxonomy" id="1247861"/>
    <lineage>
        <taxon>Eukaryota</taxon>
        <taxon>Fungi</taxon>
        <taxon>Dikarya</taxon>
        <taxon>Ascomycota</taxon>
        <taxon>Pezizomycotina</taxon>
        <taxon>Sordariomycetes</taxon>
        <taxon>Hypocreomycetidae</taxon>
        <taxon>Hypocreales</taxon>
        <taxon>Ophiocordycipitaceae</taxon>
        <taxon>Purpureocillium</taxon>
    </lineage>
</organism>
<sequence>MDASRESSTERLVYRVDSPASVEYEEDLDALNWKKETQKSSLSGGRLWMAVIVVLALSLALNVALGALLYDSVSSMNETTFWDEFILALAISHKLVKFHNSINSDKTRYQGRPNEENNKLWERLYSPDEISRISHEQATRLPNKTMPEAPYDGSGYLIVLNVFHNLHCLDSVRRAIYYFHDPRWTTGYNPYTRVTDGAVDSMLKDLPVNMGIDHIDHCIDILRQQIMCSSDTTPNVFQFSPKDSGIRAFASVLHKCRDFNKIKKWAEDHRAPITYAGEDDLTRQQRDVLSALDSTNNIDFVDVLSVFNDSHAGLRNGHWAIKPFAALASRFEEVIVIDADAVFLQLPEKLFAQGPYRRTGAYLFHDRLLWQHAFRERHDWWKDQIKEPSAALNNSRVWIEDYAEECDSGVAVLDKSRAEVFIGLLHIAWQNTHGVREEVSYRLTYGDKETWWLGLELVGAGYEFEQHYGSIVGWERDTQDDDNGAGGGGVCSFVIAHTDEDERLLWFNGSLLKNKLADPESYKVPTAWMTDGVWQKGATKESMSCMVGAEVRKLTGEEQRILQRSIEGARRVDSILKENGTSLSLHQ</sequence>
<dbReference type="SUPFAM" id="SSF53448">
    <property type="entry name" value="Nucleotide-diphospho-sugar transferases"/>
    <property type="match status" value="1"/>
</dbReference>
<dbReference type="PANTHER" id="PTHR31392">
    <property type="entry name" value="ALPHA-1,3-MANNOSYLTRANSFERASE MNN1-RELATED"/>
    <property type="match status" value="1"/>
</dbReference>
<evidence type="ECO:0000256" key="3">
    <source>
        <dbReference type="ARBA" id="ARBA00022676"/>
    </source>
</evidence>
<evidence type="ECO:0000256" key="4">
    <source>
        <dbReference type="ARBA" id="ARBA00022679"/>
    </source>
</evidence>
<keyword evidence="3" id="KW-0328">Glycosyltransferase</keyword>
<evidence type="ECO:0000256" key="6">
    <source>
        <dbReference type="ARBA" id="ARBA00022968"/>
    </source>
</evidence>
<dbReference type="InterPro" id="IPR029044">
    <property type="entry name" value="Nucleotide-diphossugar_trans"/>
</dbReference>
<evidence type="ECO:0000256" key="10">
    <source>
        <dbReference type="ARBA" id="ARBA00035112"/>
    </source>
</evidence>
<accession>A0AB34FXR7</accession>
<reference evidence="12" key="1">
    <citation type="submission" date="2023-01" db="EMBL/GenBank/DDBJ databases">
        <title>The growth and conidiation of Purpureocillium lavendulum are regulated by nitrogen source and histone H3K14 acetylation.</title>
        <authorList>
            <person name="Tang P."/>
            <person name="Han J."/>
            <person name="Zhang C."/>
            <person name="Tang P."/>
            <person name="Qi F."/>
            <person name="Zhang K."/>
            <person name="Liang L."/>
        </authorList>
    </citation>
    <scope>NUCLEOTIDE SEQUENCE</scope>
    <source>
        <strain evidence="12">YMF1.00683</strain>
    </source>
</reference>
<evidence type="ECO:0000313" key="13">
    <source>
        <dbReference type="Proteomes" id="UP001163105"/>
    </source>
</evidence>
<dbReference type="GO" id="GO:0005794">
    <property type="term" value="C:Golgi apparatus"/>
    <property type="evidence" value="ECO:0007669"/>
    <property type="project" value="TreeGrafter"/>
</dbReference>
<evidence type="ECO:0000256" key="9">
    <source>
        <dbReference type="ARBA" id="ARBA00023180"/>
    </source>
</evidence>
<evidence type="ECO:0000256" key="7">
    <source>
        <dbReference type="ARBA" id="ARBA00022989"/>
    </source>
</evidence>
<dbReference type="InterPro" id="IPR021765">
    <property type="entry name" value="UstYa-like"/>
</dbReference>
<comment type="similarity">
    <text evidence="2">Belongs to the MNN1/MNT family.</text>
</comment>
<dbReference type="Pfam" id="PF11051">
    <property type="entry name" value="Mannosyl_trans3"/>
    <property type="match status" value="1"/>
</dbReference>
<evidence type="ECO:0000256" key="8">
    <source>
        <dbReference type="ARBA" id="ARBA00023136"/>
    </source>
</evidence>
<name>A0AB34FXR7_9HYPO</name>
<keyword evidence="5 11" id="KW-0812">Transmembrane</keyword>
<comment type="caution">
    <text evidence="12">The sequence shown here is derived from an EMBL/GenBank/DDBJ whole genome shotgun (WGS) entry which is preliminary data.</text>
</comment>
<evidence type="ECO:0000256" key="11">
    <source>
        <dbReference type="SAM" id="Phobius"/>
    </source>
</evidence>
<dbReference type="GO" id="GO:0006493">
    <property type="term" value="P:protein O-linked glycosylation"/>
    <property type="evidence" value="ECO:0007669"/>
    <property type="project" value="TreeGrafter"/>
</dbReference>
<keyword evidence="13" id="KW-1185">Reference proteome</keyword>
<protein>
    <submittedName>
        <fullName evidence="12">Alpha 1,3-mannosyltransferase</fullName>
    </submittedName>
</protein>
<comment type="similarity">
    <text evidence="10">Belongs to the ustYa family.</text>
</comment>
<dbReference type="EMBL" id="JAQHRD010000003">
    <property type="protein sequence ID" value="KAJ6443436.1"/>
    <property type="molecule type" value="Genomic_DNA"/>
</dbReference>
<feature type="transmembrane region" description="Helical" evidence="11">
    <location>
        <begin position="47"/>
        <end position="70"/>
    </location>
</feature>
<keyword evidence="8 11" id="KW-0472">Membrane</keyword>
<comment type="subcellular location">
    <subcellularLocation>
        <location evidence="1">Membrane</location>
        <topology evidence="1">Single-pass type II membrane protein</topology>
    </subcellularLocation>
</comment>
<keyword evidence="4" id="KW-0808">Transferase</keyword>
<evidence type="ECO:0000256" key="1">
    <source>
        <dbReference type="ARBA" id="ARBA00004606"/>
    </source>
</evidence>
<dbReference type="GO" id="GO:0016020">
    <property type="term" value="C:membrane"/>
    <property type="evidence" value="ECO:0007669"/>
    <property type="project" value="UniProtKB-SubCell"/>
</dbReference>
<dbReference type="GO" id="GO:0000033">
    <property type="term" value="F:alpha-1,3-mannosyltransferase activity"/>
    <property type="evidence" value="ECO:0007669"/>
    <property type="project" value="TreeGrafter"/>
</dbReference>
<evidence type="ECO:0000313" key="12">
    <source>
        <dbReference type="EMBL" id="KAJ6443436.1"/>
    </source>
</evidence>
<dbReference type="AlphaFoldDB" id="A0AB34FXR7"/>
<dbReference type="GO" id="GO:0043386">
    <property type="term" value="P:mycotoxin biosynthetic process"/>
    <property type="evidence" value="ECO:0007669"/>
    <property type="project" value="InterPro"/>
</dbReference>
<dbReference type="InterPro" id="IPR022751">
    <property type="entry name" value="Alpha_mannosyltransferase"/>
</dbReference>
<dbReference type="Pfam" id="PF11807">
    <property type="entry name" value="UstYa"/>
    <property type="match status" value="1"/>
</dbReference>
<dbReference type="PANTHER" id="PTHR31392:SF1">
    <property type="entry name" value="ALPHA-1,3-MANNOSYLTRANSFERASE MNN1-RELATED"/>
    <property type="match status" value="1"/>
</dbReference>
<keyword evidence="7 11" id="KW-1133">Transmembrane helix</keyword>
<proteinExistence type="inferred from homology"/>
<evidence type="ECO:0000256" key="5">
    <source>
        <dbReference type="ARBA" id="ARBA00022692"/>
    </source>
</evidence>
<evidence type="ECO:0000256" key="2">
    <source>
        <dbReference type="ARBA" id="ARBA00009105"/>
    </source>
</evidence>
<keyword evidence="9" id="KW-0325">Glycoprotein</keyword>